<evidence type="ECO:0000313" key="2">
    <source>
        <dbReference type="Proteomes" id="UP001152795"/>
    </source>
</evidence>
<dbReference type="PROSITE" id="PS50082">
    <property type="entry name" value="WD_REPEATS_2"/>
    <property type="match status" value="1"/>
</dbReference>
<dbReference type="InterPro" id="IPR019775">
    <property type="entry name" value="WD40_repeat_CS"/>
</dbReference>
<organism evidence="1 2">
    <name type="scientific">Paramuricea clavata</name>
    <name type="common">Red gorgonian</name>
    <name type="synonym">Violescent sea-whip</name>
    <dbReference type="NCBI Taxonomy" id="317549"/>
    <lineage>
        <taxon>Eukaryota</taxon>
        <taxon>Metazoa</taxon>
        <taxon>Cnidaria</taxon>
        <taxon>Anthozoa</taxon>
        <taxon>Octocorallia</taxon>
        <taxon>Malacalcyonacea</taxon>
        <taxon>Plexauridae</taxon>
        <taxon>Paramuricea</taxon>
    </lineage>
</organism>
<gene>
    <name evidence="1" type="ORF">PACLA_8A077293</name>
</gene>
<dbReference type="Proteomes" id="UP001152795">
    <property type="component" value="Unassembled WGS sequence"/>
</dbReference>
<dbReference type="InterPro" id="IPR036322">
    <property type="entry name" value="WD40_repeat_dom_sf"/>
</dbReference>
<protein>
    <submittedName>
        <fullName evidence="1">WD repeat containing 69</fullName>
    </submittedName>
</protein>
<dbReference type="InterPro" id="IPR015943">
    <property type="entry name" value="WD40/YVTN_repeat-like_dom_sf"/>
</dbReference>
<dbReference type="AlphaFoldDB" id="A0A6S7FJ20"/>
<dbReference type="Gene3D" id="2.130.10.10">
    <property type="entry name" value="YVTN repeat-like/Quinoprotein amine dehydrogenase"/>
    <property type="match status" value="1"/>
</dbReference>
<name>A0A6S7FJ20_PARCT</name>
<comment type="caution">
    <text evidence="1">The sequence shown here is derived from an EMBL/GenBank/DDBJ whole genome shotgun (WGS) entry which is preliminary data.</text>
</comment>
<keyword evidence="2" id="KW-1185">Reference proteome</keyword>
<reference evidence="1" key="1">
    <citation type="submission" date="2020-04" db="EMBL/GenBank/DDBJ databases">
        <authorList>
            <person name="Alioto T."/>
            <person name="Alioto T."/>
            <person name="Gomez Garrido J."/>
        </authorList>
    </citation>
    <scope>NUCLEOTIDE SEQUENCE</scope>
    <source>
        <strain evidence="1">A484AB</strain>
    </source>
</reference>
<dbReference type="PROSITE" id="PS50294">
    <property type="entry name" value="WD_REPEATS_REGION"/>
    <property type="match status" value="1"/>
</dbReference>
<dbReference type="InterPro" id="IPR001680">
    <property type="entry name" value="WD40_rpt"/>
</dbReference>
<sequence length="246" mass="28003">MLVSTSYDGTLKIWDVEKHEEIRTLSGHQGNIYSVAASLKRLPVENSTQVDQRDEPVNKCNDADSCKCNRLSVDIEGIQLEQVILQRDIKVNDCDLANLNDIVSEFRSEFHDIQQRLDKHDNMNLTILAECRGGLGLLQHCSNCTELNGIDNSTQTIEMETIEIECVKTNQHTTHCPDTLPDTINDQNLNNSVLIMHNTTPLTSEINYDNIMEIYQLHKELTPEATSIDYINREQHNLTLLIETLI</sequence>
<accession>A0A6S7FJ20</accession>
<dbReference type="PROSITE" id="PS00678">
    <property type="entry name" value="WD_REPEATS_1"/>
    <property type="match status" value="1"/>
</dbReference>
<dbReference type="EMBL" id="CACRXK020000181">
    <property type="protein sequence ID" value="CAB3979258.1"/>
    <property type="molecule type" value="Genomic_DNA"/>
</dbReference>
<evidence type="ECO:0000313" key="1">
    <source>
        <dbReference type="EMBL" id="CAB3979258.1"/>
    </source>
</evidence>
<dbReference type="SUPFAM" id="SSF50978">
    <property type="entry name" value="WD40 repeat-like"/>
    <property type="match status" value="1"/>
</dbReference>
<dbReference type="OrthoDB" id="273771at2759"/>
<proteinExistence type="predicted"/>